<dbReference type="SUPFAM" id="SSF54862">
    <property type="entry name" value="4Fe-4S ferredoxins"/>
    <property type="match status" value="1"/>
</dbReference>
<evidence type="ECO:0000256" key="6">
    <source>
        <dbReference type="ARBA" id="ARBA00022737"/>
    </source>
</evidence>
<keyword evidence="2" id="KW-1003">Cell membrane</keyword>
<evidence type="ECO:0000256" key="5">
    <source>
        <dbReference type="ARBA" id="ARBA00022729"/>
    </source>
</evidence>
<keyword evidence="9" id="KW-0472">Membrane</keyword>
<dbReference type="EMBL" id="CP146612">
    <property type="protein sequence ID" value="WWX25405.1"/>
    <property type="molecule type" value="Genomic_DNA"/>
</dbReference>
<evidence type="ECO:0000256" key="2">
    <source>
        <dbReference type="ARBA" id="ARBA00022475"/>
    </source>
</evidence>
<dbReference type="InterPro" id="IPR017896">
    <property type="entry name" value="4Fe4S_Fe-S-bd"/>
</dbReference>
<evidence type="ECO:0000256" key="3">
    <source>
        <dbReference type="ARBA" id="ARBA00022485"/>
    </source>
</evidence>
<evidence type="ECO:0000256" key="4">
    <source>
        <dbReference type="ARBA" id="ARBA00022723"/>
    </source>
</evidence>
<keyword evidence="4" id="KW-0479">Metal-binding</keyword>
<name>A0ABZ2J3C2_9CHLR</name>
<feature type="domain" description="4Fe-4S ferredoxin-type" evidence="12">
    <location>
        <begin position="335"/>
        <end position="365"/>
    </location>
</feature>
<dbReference type="PROSITE" id="PS00198">
    <property type="entry name" value="4FE4S_FER_1"/>
    <property type="match status" value="1"/>
</dbReference>
<evidence type="ECO:0000313" key="13">
    <source>
        <dbReference type="EMBL" id="WWX25405.1"/>
    </source>
</evidence>
<evidence type="ECO:0000256" key="8">
    <source>
        <dbReference type="ARBA" id="ARBA00023014"/>
    </source>
</evidence>
<organism evidence="13 14">
    <name type="scientific">Candidatus Dehalogenimonas loeffleri</name>
    <dbReference type="NCBI Taxonomy" id="3127115"/>
    <lineage>
        <taxon>Bacteria</taxon>
        <taxon>Bacillati</taxon>
        <taxon>Chloroflexota</taxon>
        <taxon>Dehalococcoidia</taxon>
        <taxon>Dehalococcoidales</taxon>
        <taxon>Dehalococcoidaceae</taxon>
        <taxon>Dehalogenimonas</taxon>
    </lineage>
</organism>
<dbReference type="InterPro" id="IPR019546">
    <property type="entry name" value="TAT_signal_bac_arc"/>
</dbReference>
<dbReference type="Pfam" id="PF13486">
    <property type="entry name" value="Dehalogenase"/>
    <property type="match status" value="1"/>
</dbReference>
<protein>
    <submittedName>
        <fullName evidence="13">Reductive dehalogenase</fullName>
    </submittedName>
</protein>
<dbReference type="InterPro" id="IPR012832">
    <property type="entry name" value="RDH"/>
</dbReference>
<comment type="cofactor">
    <cofactor evidence="10">
        <name>corrinoid</name>
        <dbReference type="ChEBI" id="CHEBI:33913"/>
    </cofactor>
</comment>
<feature type="region of interest" description="Disordered" evidence="11">
    <location>
        <begin position="135"/>
        <end position="157"/>
    </location>
</feature>
<dbReference type="NCBIfam" id="TIGR01409">
    <property type="entry name" value="TAT_signal_seq"/>
    <property type="match status" value="1"/>
</dbReference>
<dbReference type="InterPro" id="IPR006311">
    <property type="entry name" value="TAT_signal"/>
</dbReference>
<evidence type="ECO:0000256" key="1">
    <source>
        <dbReference type="ARBA" id="ARBA00004236"/>
    </source>
</evidence>
<keyword evidence="7" id="KW-0408">Iron</keyword>
<evidence type="ECO:0000313" key="14">
    <source>
        <dbReference type="Proteomes" id="UP001375370"/>
    </source>
</evidence>
<keyword evidence="8" id="KW-0411">Iron-sulfur</keyword>
<keyword evidence="5" id="KW-0732">Signal</keyword>
<sequence>MGKYHPTVSRRDFMKGIGLAGAGLGVAAAASPVFRDLDEMAAASEIYTKKPWWIKTRDHLDMTTEVDWNQVKRYSEDDTLRGSRANDYKLDLYPQTEWDRRGTEKSEKENQWLQEGRAGWSLKDFAFSGNVGANQSTTQSFLGPQKSTTPEGRGVAKWQGTKEEAAAMLRTFLRFVGAMNVGFVELEEANTKKFIYDYEQRKKVRNIWVDDDKPSINVVSSSFSEYRIPNSFKHAIVIINQESMKSFKVNPTQLMAQIRYQRNVNIQAATMEFIRSLGYQAVGQFATNAIGIGPALATVAGLGEMGRVNRLMTPEHGPVVGVFTMLTNLPLPADNPIDAGYLNFCRTCMKCADACGEGALSFEKDPYWETIGPWNNPGHKTWFEDSVKCTAYRALPDACTSGKCLAVCTFSKDHVAAVHEAVQMTVANTGLFNGFFKNMDDIFYGEGLHDPAKFWEAEHPIYGIDTTIHAPDTHA</sequence>
<keyword evidence="6" id="KW-0677">Repeat</keyword>
<comment type="subcellular location">
    <subcellularLocation>
        <location evidence="1">Cell membrane</location>
    </subcellularLocation>
</comment>
<keyword evidence="3" id="KW-0004">4Fe-4S</keyword>
<proteinExistence type="predicted"/>
<evidence type="ECO:0000256" key="7">
    <source>
        <dbReference type="ARBA" id="ARBA00023004"/>
    </source>
</evidence>
<dbReference type="PROSITE" id="PS51318">
    <property type="entry name" value="TAT"/>
    <property type="match status" value="1"/>
</dbReference>
<accession>A0ABZ2J3C2</accession>
<dbReference type="InterPro" id="IPR028894">
    <property type="entry name" value="RDH_dom"/>
</dbReference>
<keyword evidence="14" id="KW-1185">Reference proteome</keyword>
<dbReference type="NCBIfam" id="TIGR02486">
    <property type="entry name" value="RDH"/>
    <property type="match status" value="1"/>
</dbReference>
<dbReference type="Proteomes" id="UP001375370">
    <property type="component" value="Chromosome"/>
</dbReference>
<evidence type="ECO:0000256" key="9">
    <source>
        <dbReference type="ARBA" id="ARBA00023136"/>
    </source>
</evidence>
<dbReference type="PANTHER" id="PTHR42827">
    <property type="entry name" value="IRON-SULFUR CLUSTER-BINDING PROTEIN-RELATED"/>
    <property type="match status" value="1"/>
</dbReference>
<evidence type="ECO:0000256" key="10">
    <source>
        <dbReference type="ARBA" id="ARBA00029374"/>
    </source>
</evidence>
<reference evidence="13 14" key="1">
    <citation type="submission" date="2024-03" db="EMBL/GenBank/DDBJ databases">
        <title>A Dehalogenimonas Isolated from Estuarine Sediments Dihaloeliminates Chlorinated Alkanes.</title>
        <authorList>
            <person name="Yang Y."/>
            <person name="Wang H."/>
        </authorList>
    </citation>
    <scope>NUCLEOTIDE SEQUENCE [LARGE SCALE GENOMIC DNA]</scope>
    <source>
        <strain evidence="13 14">W</strain>
    </source>
</reference>
<feature type="compositionally biased region" description="Polar residues" evidence="11">
    <location>
        <begin position="135"/>
        <end position="150"/>
    </location>
</feature>
<gene>
    <name evidence="13" type="ORF">V8247_00100</name>
</gene>
<evidence type="ECO:0000256" key="11">
    <source>
        <dbReference type="SAM" id="MobiDB-lite"/>
    </source>
</evidence>
<dbReference type="PANTHER" id="PTHR42827:SF1">
    <property type="entry name" value="IRON-SULFUR CLUSTER-BINDING PROTEIN"/>
    <property type="match status" value="1"/>
</dbReference>
<dbReference type="PROSITE" id="PS51379">
    <property type="entry name" value="4FE4S_FER_2"/>
    <property type="match status" value="1"/>
</dbReference>
<dbReference type="InterPro" id="IPR017900">
    <property type="entry name" value="4Fe4S_Fe_S_CS"/>
</dbReference>
<dbReference type="RefSeq" id="WP_338737548.1">
    <property type="nucleotide sequence ID" value="NZ_CP146612.1"/>
</dbReference>
<evidence type="ECO:0000259" key="12">
    <source>
        <dbReference type="PROSITE" id="PS51379"/>
    </source>
</evidence>